<evidence type="ECO:0000256" key="6">
    <source>
        <dbReference type="ARBA" id="ARBA00022723"/>
    </source>
</evidence>
<evidence type="ECO:0000256" key="2">
    <source>
        <dbReference type="ARBA" id="ARBA00005047"/>
    </source>
</evidence>
<dbReference type="Pfam" id="PF13242">
    <property type="entry name" value="Hydrolase_like"/>
    <property type="match status" value="1"/>
</dbReference>
<keyword evidence="4" id="KW-0963">Cytoplasm</keyword>
<feature type="non-terminal residue" evidence="13">
    <location>
        <position position="244"/>
    </location>
</feature>
<dbReference type="GO" id="GO:0005975">
    <property type="term" value="P:carbohydrate metabolic process"/>
    <property type="evidence" value="ECO:0007669"/>
    <property type="project" value="InterPro"/>
</dbReference>
<comment type="similarity">
    <text evidence="3">Belongs to the GmhB family.</text>
</comment>
<evidence type="ECO:0000256" key="12">
    <source>
        <dbReference type="ARBA" id="ARBA00031828"/>
    </source>
</evidence>
<dbReference type="PANTHER" id="PTHR42891">
    <property type="entry name" value="D-GLYCERO-BETA-D-MANNO-HEPTOSE-1,7-BISPHOSPHATE 7-PHOSPHATASE"/>
    <property type="match status" value="1"/>
</dbReference>
<dbReference type="Gene3D" id="3.40.50.1000">
    <property type="entry name" value="HAD superfamily/HAD-like"/>
    <property type="match status" value="1"/>
</dbReference>
<dbReference type="InterPro" id="IPR005954">
    <property type="entry name" value="HisB_N"/>
</dbReference>
<dbReference type="InterPro" id="IPR020568">
    <property type="entry name" value="Ribosomal_Su5_D2-typ_SF"/>
</dbReference>
<dbReference type="GO" id="GO:0000105">
    <property type="term" value="P:L-histidine biosynthetic process"/>
    <property type="evidence" value="ECO:0007669"/>
    <property type="project" value="UniProtKB-KW"/>
</dbReference>
<dbReference type="GO" id="GO:0046872">
    <property type="term" value="F:metal ion binding"/>
    <property type="evidence" value="ECO:0007669"/>
    <property type="project" value="UniProtKB-KW"/>
</dbReference>
<keyword evidence="7 13" id="KW-0378">Hydrolase</keyword>
<dbReference type="EMBL" id="UOET01000315">
    <property type="protein sequence ID" value="VAW29057.1"/>
    <property type="molecule type" value="Genomic_DNA"/>
</dbReference>
<reference evidence="13" key="1">
    <citation type="submission" date="2018-06" db="EMBL/GenBank/DDBJ databases">
        <authorList>
            <person name="Zhirakovskaya E."/>
        </authorList>
    </citation>
    <scope>NUCLEOTIDE SEQUENCE</scope>
</reference>
<name>A0A3B0UUP2_9ZZZZ</name>
<evidence type="ECO:0000256" key="8">
    <source>
        <dbReference type="ARBA" id="ARBA00022842"/>
    </source>
</evidence>
<dbReference type="Pfam" id="PF00475">
    <property type="entry name" value="IGPD"/>
    <property type="match status" value="1"/>
</dbReference>
<dbReference type="InterPro" id="IPR036412">
    <property type="entry name" value="HAD-like_sf"/>
</dbReference>
<evidence type="ECO:0000256" key="11">
    <source>
        <dbReference type="ARBA" id="ARBA00023277"/>
    </source>
</evidence>
<organism evidence="13">
    <name type="scientific">hydrothermal vent metagenome</name>
    <dbReference type="NCBI Taxonomy" id="652676"/>
    <lineage>
        <taxon>unclassified sequences</taxon>
        <taxon>metagenomes</taxon>
        <taxon>ecological metagenomes</taxon>
    </lineage>
</organism>
<dbReference type="SUPFAM" id="SSF54211">
    <property type="entry name" value="Ribosomal protein S5 domain 2-like"/>
    <property type="match status" value="1"/>
</dbReference>
<keyword evidence="8" id="KW-0460">Magnesium</keyword>
<dbReference type="AlphaFoldDB" id="A0A3B0UUP2"/>
<dbReference type="InterPro" id="IPR023214">
    <property type="entry name" value="HAD_sf"/>
</dbReference>
<comment type="pathway">
    <text evidence="2">Amino-acid biosynthesis; L-histidine biosynthesis; L-histidine from 5-phospho-alpha-D-ribose 1-diphosphate: step 6/9.</text>
</comment>
<keyword evidence="9" id="KW-0368">Histidine biosynthesis</keyword>
<evidence type="ECO:0000256" key="9">
    <source>
        <dbReference type="ARBA" id="ARBA00023102"/>
    </source>
</evidence>
<dbReference type="InterPro" id="IPR004446">
    <property type="entry name" value="Heptose_bisP_phosphatase"/>
</dbReference>
<dbReference type="GO" id="GO:0005737">
    <property type="term" value="C:cytoplasm"/>
    <property type="evidence" value="ECO:0007669"/>
    <property type="project" value="UniProtKB-SubCell"/>
</dbReference>
<dbReference type="InterPro" id="IPR006543">
    <property type="entry name" value="Histidinol-phos"/>
</dbReference>
<comment type="subcellular location">
    <subcellularLocation>
        <location evidence="1">Cytoplasm</location>
    </subcellularLocation>
</comment>
<keyword evidence="5" id="KW-0028">Amino-acid biosynthesis</keyword>
<evidence type="ECO:0000256" key="10">
    <source>
        <dbReference type="ARBA" id="ARBA00023239"/>
    </source>
</evidence>
<dbReference type="InterPro" id="IPR038494">
    <property type="entry name" value="IGPD_sf"/>
</dbReference>
<dbReference type="PANTHER" id="PTHR42891:SF1">
    <property type="entry name" value="D-GLYCERO-BETA-D-MANNO-HEPTOSE-1,7-BISPHOSPHATE 7-PHOSPHATASE"/>
    <property type="match status" value="1"/>
</dbReference>
<dbReference type="GO" id="GO:0004401">
    <property type="term" value="F:histidinol-phosphatase activity"/>
    <property type="evidence" value="ECO:0007669"/>
    <property type="project" value="InterPro"/>
</dbReference>
<dbReference type="FunFam" id="3.30.230.40:FF:000003">
    <property type="entry name" value="Imidazoleglycerol-phosphate dehydratase HisB"/>
    <property type="match status" value="1"/>
</dbReference>
<accession>A0A3B0UUP2</accession>
<gene>
    <name evidence="13" type="ORF">MNBD_BACTEROID07-490</name>
</gene>
<dbReference type="Gene3D" id="3.30.230.40">
    <property type="entry name" value="Imidazole glycerol phosphate dehydratase, domain 1"/>
    <property type="match status" value="1"/>
</dbReference>
<keyword evidence="6" id="KW-0479">Metal-binding</keyword>
<dbReference type="SUPFAM" id="SSF56784">
    <property type="entry name" value="HAD-like"/>
    <property type="match status" value="1"/>
</dbReference>
<keyword evidence="11" id="KW-0119">Carbohydrate metabolism</keyword>
<protein>
    <recommendedName>
        <fullName evidence="12">D,D-heptose 1,7-bisphosphate phosphatase</fullName>
    </recommendedName>
</protein>
<dbReference type="GO" id="GO:0004424">
    <property type="term" value="F:imidazoleglycerol-phosphate dehydratase activity"/>
    <property type="evidence" value="ECO:0007669"/>
    <property type="project" value="InterPro"/>
</dbReference>
<dbReference type="NCBIfam" id="TIGR01656">
    <property type="entry name" value="Histidinol-ppas"/>
    <property type="match status" value="1"/>
</dbReference>
<evidence type="ECO:0000256" key="7">
    <source>
        <dbReference type="ARBA" id="ARBA00022801"/>
    </source>
</evidence>
<evidence type="ECO:0000256" key="3">
    <source>
        <dbReference type="ARBA" id="ARBA00005628"/>
    </source>
</evidence>
<keyword evidence="10 13" id="KW-0456">Lyase</keyword>
<evidence type="ECO:0000256" key="5">
    <source>
        <dbReference type="ARBA" id="ARBA00022605"/>
    </source>
</evidence>
<evidence type="ECO:0000256" key="4">
    <source>
        <dbReference type="ARBA" id="ARBA00022490"/>
    </source>
</evidence>
<dbReference type="NCBIfam" id="TIGR01261">
    <property type="entry name" value="hisB_Nterm"/>
    <property type="match status" value="1"/>
</dbReference>
<evidence type="ECO:0000313" key="13">
    <source>
        <dbReference type="EMBL" id="VAW29057.1"/>
    </source>
</evidence>
<proteinExistence type="inferred from homology"/>
<sequence>MKKILFIDRDGTLILEPPEDFQVDNLEKLEFYPGVFRYLSQIAETMDYQLVMVSNQDGLGTDSFPEEDFLPVQEKILKALANEGIVFSDILIDRSFPEEKAPTRKPRTGLLTKYLEGDYDLKNSFVIGDRITDMELAKNLGCKGILLGDPENAGFDVKTQVLQTTSWEEIYRFLRLSSRKISVSRKTKETDIELILNMDGEGKADVQTGIGFFDHMIEQVSRHGLVDLTLRVNGDLAVDEHHTI</sequence>
<dbReference type="NCBIfam" id="TIGR01662">
    <property type="entry name" value="HAD-SF-IIIA"/>
    <property type="match status" value="1"/>
</dbReference>
<dbReference type="InterPro" id="IPR000807">
    <property type="entry name" value="ImidazoleglycerolP_deHydtase"/>
</dbReference>
<dbReference type="InterPro" id="IPR006549">
    <property type="entry name" value="HAD-SF_hydro_IIIA"/>
</dbReference>
<evidence type="ECO:0000256" key="1">
    <source>
        <dbReference type="ARBA" id="ARBA00004496"/>
    </source>
</evidence>